<dbReference type="AlphaFoldDB" id="R7ZRA2"/>
<dbReference type="STRING" id="1232681.ADIS_3037"/>
<dbReference type="InterPro" id="IPR052613">
    <property type="entry name" value="LicD_transferase"/>
</dbReference>
<dbReference type="Pfam" id="PF04991">
    <property type="entry name" value="LicD"/>
    <property type="match status" value="1"/>
</dbReference>
<organism evidence="2 3">
    <name type="scientific">Lunatimonas lonarensis</name>
    <dbReference type="NCBI Taxonomy" id="1232681"/>
    <lineage>
        <taxon>Bacteria</taxon>
        <taxon>Pseudomonadati</taxon>
        <taxon>Bacteroidota</taxon>
        <taxon>Cytophagia</taxon>
        <taxon>Cytophagales</taxon>
        <taxon>Cyclobacteriaceae</taxon>
    </lineage>
</organism>
<dbReference type="GO" id="GO:0009100">
    <property type="term" value="P:glycoprotein metabolic process"/>
    <property type="evidence" value="ECO:0007669"/>
    <property type="project" value="UniProtKB-ARBA"/>
</dbReference>
<accession>R7ZRA2</accession>
<proteinExistence type="predicted"/>
<dbReference type="EMBL" id="AQHR01000085">
    <property type="protein sequence ID" value="EON76587.1"/>
    <property type="molecule type" value="Genomic_DNA"/>
</dbReference>
<dbReference type="PANTHER" id="PTHR13627:SF31">
    <property type="entry name" value="RIBITOL 5-PHOSPHATE TRANSFERASE FKRP"/>
    <property type="match status" value="1"/>
</dbReference>
<dbReference type="Proteomes" id="UP000013909">
    <property type="component" value="Unassembled WGS sequence"/>
</dbReference>
<dbReference type="RefSeq" id="WP_010855171.1">
    <property type="nucleotide sequence ID" value="NZ_AQHR01000085.1"/>
</dbReference>
<comment type="caution">
    <text evidence="2">The sequence shown here is derived from an EMBL/GenBank/DDBJ whole genome shotgun (WGS) entry which is preliminary data.</text>
</comment>
<sequence length="318" mass="37335">MILAKNQIYQYIRKTYRAVLPIIPGVLLEPMVLITAKKWSQFVSMFMLEVLFFSGKQKDAERLVEQWVCKYLAKRTHPFYQLPIGERTTVSPTQRSVSFASVLRRFYEAVAPLKAQPFLAFGTLLGYVREKDFIQWDKDIDIGFFKETVDLAKLKRVLRRAGFRIVEDSSDGPPYKLKCQFGNSPLVEVVLFGMENGHRITYGAVMGQFIKRYRKPFRLKAVPFLETTVYVPDPPEEFLTENYGNWQHPQPIYSHIFHASLTDYSLPMIRFFAKRSFCSMLLEGNALKIEHYLDLFQQRYPKDPFWFQLRERISPLLP</sequence>
<evidence type="ECO:0000313" key="2">
    <source>
        <dbReference type="EMBL" id="EON76587.1"/>
    </source>
</evidence>
<name>R7ZRA2_9BACT</name>
<evidence type="ECO:0000313" key="3">
    <source>
        <dbReference type="Proteomes" id="UP000013909"/>
    </source>
</evidence>
<dbReference type="OrthoDB" id="9786100at2"/>
<protein>
    <submittedName>
        <fullName evidence="2">Cpx6C</fullName>
    </submittedName>
</protein>
<dbReference type="PANTHER" id="PTHR13627">
    <property type="entry name" value="FUKUTIN RELATED PROTEIN"/>
    <property type="match status" value="1"/>
</dbReference>
<evidence type="ECO:0000259" key="1">
    <source>
        <dbReference type="Pfam" id="PF04991"/>
    </source>
</evidence>
<feature type="domain" description="LicD/FKTN/FKRP nucleotidyltransferase" evidence="1">
    <location>
        <begin position="118"/>
        <end position="147"/>
    </location>
</feature>
<keyword evidence="3" id="KW-1185">Reference proteome</keyword>
<dbReference type="InterPro" id="IPR007074">
    <property type="entry name" value="LicD/FKTN/FKRP_NTP_transf"/>
</dbReference>
<gene>
    <name evidence="2" type="ORF">ADIS_3037</name>
</gene>
<reference evidence="2 3" key="1">
    <citation type="submission" date="2013-02" db="EMBL/GenBank/DDBJ databases">
        <title>A novel strain isolated from Lonar lake, Maharashtra, India.</title>
        <authorList>
            <person name="Singh A."/>
        </authorList>
    </citation>
    <scope>NUCLEOTIDE SEQUENCE [LARGE SCALE GENOMIC DNA]</scope>
    <source>
        <strain evidence="2 3">AK24</strain>
    </source>
</reference>